<evidence type="ECO:0000313" key="2">
    <source>
        <dbReference type="EMBL" id="ROQ20159.1"/>
    </source>
</evidence>
<evidence type="ECO:0000259" key="1">
    <source>
        <dbReference type="Pfam" id="PF01764"/>
    </source>
</evidence>
<dbReference type="PANTHER" id="PTHR45856">
    <property type="entry name" value="ALPHA/BETA-HYDROLASES SUPERFAMILY PROTEIN"/>
    <property type="match status" value="1"/>
</dbReference>
<dbReference type="Proteomes" id="UP000273643">
    <property type="component" value="Unassembled WGS sequence"/>
</dbReference>
<dbReference type="Gene3D" id="3.40.50.1820">
    <property type="entry name" value="alpha/beta hydrolase"/>
    <property type="match status" value="1"/>
</dbReference>
<dbReference type="InterPro" id="IPR002921">
    <property type="entry name" value="Fungal_lipase-type"/>
</dbReference>
<protein>
    <submittedName>
        <fullName evidence="2">Lipase (Class 3)</fullName>
    </submittedName>
</protein>
<gene>
    <name evidence="2" type="ORF">EDC38_0757</name>
</gene>
<dbReference type="SUPFAM" id="SSF53474">
    <property type="entry name" value="alpha/beta-Hydrolases"/>
    <property type="match status" value="1"/>
</dbReference>
<keyword evidence="3" id="KW-1185">Reference proteome</keyword>
<comment type="caution">
    <text evidence="2">The sequence shown here is derived from an EMBL/GenBank/DDBJ whole genome shotgun (WGS) entry which is preliminary data.</text>
</comment>
<sequence>MTGSIFSSIDKVEQAESLAGMGGPNSRMAYSNRVAWQMACYSELAYLKFDEPKIDERVLAKLEELFKGRIKHKKLQKVLPALELLSHDPVEQQERLLSDLRVLNISLVKTFSTGNTQAILLVSEKYAVLAFRGTEATCIGDIKSDVSASTIDCITEGKVHSGFSEAFNLVESEVVSALKDPGLRNKPLYFTGHSLGGALATIAAKRITHKGGNAACYTFGAPRVGDDTWISEIKTPIYRLVNAADGVTMMPPGHAFIQTLSWVLRLIPAVGISASSWILSRFSGYIHGGNMRYLTNCRKGNYKKVKLLYTVNIFYRAKGMIVNKMPWMNVLADHSISTYREKLATIAVMRNRH</sequence>
<dbReference type="CDD" id="cd00519">
    <property type="entry name" value="Lipase_3"/>
    <property type="match status" value="1"/>
</dbReference>
<dbReference type="RefSeq" id="WP_211331038.1">
    <property type="nucleotide sequence ID" value="NZ_RJUK01000001.1"/>
</dbReference>
<dbReference type="AlphaFoldDB" id="A0A3N1NWE7"/>
<name>A0A3N1NWE7_9GAMM</name>
<dbReference type="InterPro" id="IPR029058">
    <property type="entry name" value="AB_hydrolase_fold"/>
</dbReference>
<dbReference type="Pfam" id="PF01764">
    <property type="entry name" value="Lipase_3"/>
    <property type="match status" value="1"/>
</dbReference>
<dbReference type="PANTHER" id="PTHR45856:SF24">
    <property type="entry name" value="FUNGAL LIPASE-LIKE DOMAIN-CONTAINING PROTEIN"/>
    <property type="match status" value="1"/>
</dbReference>
<reference evidence="2 3" key="1">
    <citation type="submission" date="2018-11" db="EMBL/GenBank/DDBJ databases">
        <title>Genomic Encyclopedia of Type Strains, Phase IV (KMG-IV): sequencing the most valuable type-strain genomes for metagenomic binning, comparative biology and taxonomic classification.</title>
        <authorList>
            <person name="Goeker M."/>
        </authorList>
    </citation>
    <scope>NUCLEOTIDE SEQUENCE [LARGE SCALE GENOMIC DNA]</scope>
    <source>
        <strain evidence="2 3">DSM 16974</strain>
    </source>
</reference>
<dbReference type="EMBL" id="RJUK01000001">
    <property type="protein sequence ID" value="ROQ20159.1"/>
    <property type="molecule type" value="Genomic_DNA"/>
</dbReference>
<dbReference type="GO" id="GO:0006629">
    <property type="term" value="P:lipid metabolic process"/>
    <property type="evidence" value="ECO:0007669"/>
    <property type="project" value="InterPro"/>
</dbReference>
<feature type="domain" description="Fungal lipase-type" evidence="1">
    <location>
        <begin position="128"/>
        <end position="252"/>
    </location>
</feature>
<dbReference type="InterPro" id="IPR051218">
    <property type="entry name" value="Sec_MonoDiacylglyc_Lipase"/>
</dbReference>
<accession>A0A3N1NWE7</accession>
<proteinExistence type="predicted"/>
<organism evidence="2 3">
    <name type="scientific">Marinimicrobium koreense</name>
    <dbReference type="NCBI Taxonomy" id="306545"/>
    <lineage>
        <taxon>Bacteria</taxon>
        <taxon>Pseudomonadati</taxon>
        <taxon>Pseudomonadota</taxon>
        <taxon>Gammaproteobacteria</taxon>
        <taxon>Cellvibrionales</taxon>
        <taxon>Cellvibrionaceae</taxon>
        <taxon>Marinimicrobium</taxon>
    </lineage>
</organism>
<evidence type="ECO:0000313" key="3">
    <source>
        <dbReference type="Proteomes" id="UP000273643"/>
    </source>
</evidence>